<dbReference type="PANTHER" id="PTHR10572:SF24">
    <property type="entry name" value="3-HYDROXY-3-METHYLGLUTARYL-COENZYME A REDUCTASE"/>
    <property type="match status" value="1"/>
</dbReference>
<dbReference type="GO" id="GO:0016126">
    <property type="term" value="P:sterol biosynthetic process"/>
    <property type="evidence" value="ECO:0007669"/>
    <property type="project" value="TreeGrafter"/>
</dbReference>
<evidence type="ECO:0000256" key="6">
    <source>
        <dbReference type="ARBA" id="ARBA00023002"/>
    </source>
</evidence>
<dbReference type="InterPro" id="IPR004554">
    <property type="entry name" value="HMG_CoA_Rdtase_eu_arc"/>
</dbReference>
<dbReference type="InterPro" id="IPR009029">
    <property type="entry name" value="HMG_CoA_Rdtase_sub-bd_dom_sf"/>
</dbReference>
<dbReference type="Pfam" id="PF00368">
    <property type="entry name" value="HMG-CoA_red"/>
    <property type="match status" value="1"/>
</dbReference>
<name>A0A6A5H1U1_CAERE</name>
<dbReference type="GO" id="GO:0005778">
    <property type="term" value="C:peroxisomal membrane"/>
    <property type="evidence" value="ECO:0007669"/>
    <property type="project" value="TreeGrafter"/>
</dbReference>
<evidence type="ECO:0000313" key="7">
    <source>
        <dbReference type="EMBL" id="KAF1760442.1"/>
    </source>
</evidence>
<evidence type="ECO:0000256" key="5">
    <source>
        <dbReference type="ARBA" id="ARBA00022857"/>
    </source>
</evidence>
<dbReference type="Gene3D" id="3.90.770.10">
    <property type="entry name" value="3-hydroxy-3-methylglutaryl-coenzyme A Reductase, Chain A, domain 2"/>
    <property type="match status" value="1"/>
</dbReference>
<gene>
    <name evidence="7" type="ORF">GCK72_008691</name>
</gene>
<dbReference type="GO" id="GO:0004420">
    <property type="term" value="F:hydroxymethylglutaryl-CoA reductase (NADPH) activity"/>
    <property type="evidence" value="ECO:0007669"/>
    <property type="project" value="UniProtKB-EC"/>
</dbReference>
<dbReference type="CDD" id="cd00643">
    <property type="entry name" value="HMG-CoA_reductase_classI"/>
    <property type="match status" value="1"/>
</dbReference>
<keyword evidence="6" id="KW-0560">Oxidoreductase</keyword>
<evidence type="ECO:0000256" key="1">
    <source>
        <dbReference type="ARBA" id="ARBA00005084"/>
    </source>
</evidence>
<accession>A0A6A5H1U1</accession>
<dbReference type="RefSeq" id="XP_003092294.2">
    <property type="nucleotide sequence ID" value="XM_003092246.2"/>
</dbReference>
<dbReference type="EC" id="1.1.1.34" evidence="3"/>
<dbReference type="SUPFAM" id="SSF56542">
    <property type="entry name" value="Substrate-binding domain of HMG-CoA reductase"/>
    <property type="match status" value="1"/>
</dbReference>
<dbReference type="InterPro" id="IPR009023">
    <property type="entry name" value="HMG_CoA_Rdtase_NAD(P)-bd_sf"/>
</dbReference>
<organism evidence="7 8">
    <name type="scientific">Caenorhabditis remanei</name>
    <name type="common">Caenorhabditis vulgaris</name>
    <dbReference type="NCBI Taxonomy" id="31234"/>
    <lineage>
        <taxon>Eukaryota</taxon>
        <taxon>Metazoa</taxon>
        <taxon>Ecdysozoa</taxon>
        <taxon>Nematoda</taxon>
        <taxon>Chromadorea</taxon>
        <taxon>Rhabditida</taxon>
        <taxon>Rhabditina</taxon>
        <taxon>Rhabditomorpha</taxon>
        <taxon>Rhabditoidea</taxon>
        <taxon>Rhabditidae</taxon>
        <taxon>Peloderinae</taxon>
        <taxon>Caenorhabditis</taxon>
    </lineage>
</organism>
<dbReference type="SUPFAM" id="SSF55035">
    <property type="entry name" value="NAD-binding domain of HMG-CoA reductase"/>
    <property type="match status" value="1"/>
</dbReference>
<dbReference type="PANTHER" id="PTHR10572">
    <property type="entry name" value="3-HYDROXY-3-METHYLGLUTARYL-COENZYME A REDUCTASE"/>
    <property type="match status" value="1"/>
</dbReference>
<reference evidence="7 8" key="1">
    <citation type="submission" date="2019-12" db="EMBL/GenBank/DDBJ databases">
        <title>Chromosome-level assembly of the Caenorhabditis remanei genome.</title>
        <authorList>
            <person name="Teterina A.A."/>
            <person name="Willis J.H."/>
            <person name="Phillips P.C."/>
        </authorList>
    </citation>
    <scope>NUCLEOTIDE SEQUENCE [LARGE SCALE GENOMIC DNA]</scope>
    <source>
        <strain evidence="7 8">PX506</strain>
        <tissue evidence="7">Whole organism</tissue>
    </source>
</reference>
<dbReference type="AlphaFoldDB" id="A0A6A5H1U1"/>
<dbReference type="InterPro" id="IPR023074">
    <property type="entry name" value="HMG_CoA_Rdtase_cat_sf"/>
</dbReference>
<keyword evidence="5" id="KW-0521">NADP</keyword>
<dbReference type="PROSITE" id="PS00066">
    <property type="entry name" value="HMG_COA_REDUCTASE_1"/>
    <property type="match status" value="1"/>
</dbReference>
<dbReference type="InterPro" id="IPR023282">
    <property type="entry name" value="HMG_CoA_Rdtase_N"/>
</dbReference>
<protein>
    <recommendedName>
        <fullName evidence="4">3-hydroxy-3-methylglutaryl-coenzyme A reductase</fullName>
        <ecNumber evidence="3">1.1.1.34</ecNumber>
    </recommendedName>
</protein>
<dbReference type="InterPro" id="IPR023076">
    <property type="entry name" value="HMG_CoA_Rdtase_CS"/>
</dbReference>
<dbReference type="PROSITE" id="PS50065">
    <property type="entry name" value="HMG_COA_REDUCTASE_4"/>
    <property type="match status" value="1"/>
</dbReference>
<comment type="similarity">
    <text evidence="2">Belongs to the HMG-CoA reductase family.</text>
</comment>
<dbReference type="PROSITE" id="PS00318">
    <property type="entry name" value="HMG_COA_REDUCTASE_2"/>
    <property type="match status" value="1"/>
</dbReference>
<dbReference type="Gene3D" id="1.10.3270.10">
    <property type="entry name" value="HMGR, N-terminal domain"/>
    <property type="match status" value="1"/>
</dbReference>
<dbReference type="KEGG" id="crq:GCK72_008691"/>
<comment type="caution">
    <text evidence="7">The sequence shown here is derived from an EMBL/GenBank/DDBJ whole genome shotgun (WGS) entry which is preliminary data.</text>
</comment>
<proteinExistence type="inferred from homology"/>
<comment type="pathway">
    <text evidence="1">Metabolic intermediate biosynthesis; (R)-mevalonate biosynthesis; (R)-mevalonate from acetyl-CoA: step 3/3.</text>
</comment>
<dbReference type="GO" id="GO:0008299">
    <property type="term" value="P:isoprenoid biosynthetic process"/>
    <property type="evidence" value="ECO:0007669"/>
    <property type="project" value="InterPro"/>
</dbReference>
<dbReference type="FunFam" id="3.30.70.420:FF:000001">
    <property type="entry name" value="3-hydroxy-3-methylglutaryl coenzyme A reductase"/>
    <property type="match status" value="1"/>
</dbReference>
<evidence type="ECO:0000313" key="8">
    <source>
        <dbReference type="Proteomes" id="UP000483820"/>
    </source>
</evidence>
<dbReference type="Proteomes" id="UP000483820">
    <property type="component" value="Chromosome III"/>
</dbReference>
<dbReference type="InterPro" id="IPR002202">
    <property type="entry name" value="HMG_CoA_Rdtase"/>
</dbReference>
<evidence type="ECO:0000256" key="2">
    <source>
        <dbReference type="ARBA" id="ARBA00007661"/>
    </source>
</evidence>
<evidence type="ECO:0000256" key="4">
    <source>
        <dbReference type="ARBA" id="ARBA00016920"/>
    </source>
</evidence>
<dbReference type="GO" id="GO:0015936">
    <property type="term" value="P:coenzyme A metabolic process"/>
    <property type="evidence" value="ECO:0007669"/>
    <property type="project" value="InterPro"/>
</dbReference>
<evidence type="ECO:0000256" key="3">
    <source>
        <dbReference type="ARBA" id="ARBA00012999"/>
    </source>
</evidence>
<sequence length="555" mass="60391">MVANRRKLIDFLQTCNLSDENSRKIENFISENYTEILEKPKRKPLFSVGEDDESEEYTSPIVETCETGIQCKRETELLEIDAGTRSLDEINRDWKECKTVSPGEAVRLLRRGTAKSRELESRFPADQAIPIRRTFINKKFDNLPYLGYDYTLASECCCENVIGYTPVPVGVAGPLTLNGTSDIYVPMATTEGALIASTNRGMNVIRSAGGVQTSIFNSGMTRAPVVKFPTAREAVSMKRWLEDPVNQKLARQEFQSCSRFAKLKSIDVTIDGNLAYLRFDAHTGDAMGMNMISKSCDITMRFLLEKFPDMRVLALSGNLCVDKKAAAKNFTEGRGRSVVAECVIKRDIVLKTLRTTPEALAYLTTTKLHIGSARAGTIGGSNAHAANIVAAIFIATGQDAAQVVSSSMCSTRMEVTEELDLYVSCTLPCVEVGTVGGGTILAPQRACLESLECAGPNQENPGQNAERLAEIIAATVLAGELSLMAALTTNDLVSSHMKLNRSKLHLYTNESGKPTNFQKEVEKAGSLLSGKGGGVAGAIKLKKLPQDIVQCSNIL</sequence>
<dbReference type="Gene3D" id="3.30.70.420">
    <property type="entry name" value="Hydroxymethylglutaryl-CoA reductase, class I/II, NAD/NADP-binding domain"/>
    <property type="match status" value="1"/>
</dbReference>
<dbReference type="EMBL" id="WUAV01000003">
    <property type="protein sequence ID" value="KAF1760442.1"/>
    <property type="molecule type" value="Genomic_DNA"/>
</dbReference>
<dbReference type="CTD" id="9799286"/>
<dbReference type="GO" id="GO:0005789">
    <property type="term" value="C:endoplasmic reticulum membrane"/>
    <property type="evidence" value="ECO:0007669"/>
    <property type="project" value="TreeGrafter"/>
</dbReference>
<dbReference type="PRINTS" id="PR00071">
    <property type="entry name" value="HMGCOARDTASE"/>
</dbReference>
<dbReference type="GeneID" id="9799286"/>